<dbReference type="Pfam" id="PF00534">
    <property type="entry name" value="Glycos_transf_1"/>
    <property type="match status" value="1"/>
</dbReference>
<dbReference type="SUPFAM" id="SSF53756">
    <property type="entry name" value="UDP-Glycosyltransferase/glycogen phosphorylase"/>
    <property type="match status" value="1"/>
</dbReference>
<keyword evidence="4" id="KW-1185">Reference proteome</keyword>
<sequence>MFCYICKVTNNIMKIVHISGARSWGGNEQQLIDMIPELAKIGVDNVVFGVKKSPLEKECILKGINFIEALGDKLNTFSNYKYLKEIVKLNQPDLIHLHTSDSLTVFTISDLLYNLKVKAVFSKKGMGNSSSVLSKFKYNYKNVAKIICVSEAVKKSFSAIIFPKNISKLEVVYDGINLERTKTVRLENIKELFNISDNKIVVGNIANHVPAKDLPTLIKAINYLVNDIGLKNVHLVQIGEFSNKVTPVIREMITEFKLEEYITIAGFQSNALDFLTQFDIYVMSSQREGLPLTIYEAFLKKVPVVSTKAGGIPEAINHDFNGFLSEIFDYRDLALNLKKISEDENKRIKFVERSYSLFFEKFTAQENAKNISKIYSKESLKGLN</sequence>
<comment type="caution">
    <text evidence="3">The sequence shown here is derived from an EMBL/GenBank/DDBJ whole genome shotgun (WGS) entry which is preliminary data.</text>
</comment>
<dbReference type="InterPro" id="IPR001296">
    <property type="entry name" value="Glyco_trans_1"/>
</dbReference>
<evidence type="ECO:0000259" key="2">
    <source>
        <dbReference type="Pfam" id="PF13439"/>
    </source>
</evidence>
<dbReference type="Proteomes" id="UP000471501">
    <property type="component" value="Unassembled WGS sequence"/>
</dbReference>
<dbReference type="PANTHER" id="PTHR12526">
    <property type="entry name" value="GLYCOSYLTRANSFERASE"/>
    <property type="match status" value="1"/>
</dbReference>
<dbReference type="AlphaFoldDB" id="A0A6I4NT01"/>
<dbReference type="Pfam" id="PF13439">
    <property type="entry name" value="Glyco_transf_4"/>
    <property type="match status" value="1"/>
</dbReference>
<proteinExistence type="predicted"/>
<organism evidence="3 4">
    <name type="scientific">Flavobacterium hydrocarbonoxydans</name>
    <dbReference type="NCBI Taxonomy" id="2683249"/>
    <lineage>
        <taxon>Bacteria</taxon>
        <taxon>Pseudomonadati</taxon>
        <taxon>Bacteroidota</taxon>
        <taxon>Flavobacteriia</taxon>
        <taxon>Flavobacteriales</taxon>
        <taxon>Flavobacteriaceae</taxon>
        <taxon>Flavobacterium</taxon>
    </lineage>
</organism>
<gene>
    <name evidence="3" type="ORF">GON26_10465</name>
</gene>
<dbReference type="GO" id="GO:0016757">
    <property type="term" value="F:glycosyltransferase activity"/>
    <property type="evidence" value="ECO:0007669"/>
    <property type="project" value="InterPro"/>
</dbReference>
<name>A0A6I4NT01_9FLAO</name>
<reference evidence="3 4" key="1">
    <citation type="submission" date="2019-12" db="EMBL/GenBank/DDBJ databases">
        <authorList>
            <person name="Kim Y.S."/>
        </authorList>
    </citation>
    <scope>NUCLEOTIDE SEQUENCE [LARGE SCALE GENOMIC DNA]</scope>
    <source>
        <strain evidence="3 4">GA093</strain>
    </source>
</reference>
<evidence type="ECO:0000313" key="3">
    <source>
        <dbReference type="EMBL" id="MWB94789.1"/>
    </source>
</evidence>
<evidence type="ECO:0000259" key="1">
    <source>
        <dbReference type="Pfam" id="PF00534"/>
    </source>
</evidence>
<feature type="domain" description="Glycosyl transferase family 1" evidence="1">
    <location>
        <begin position="189"/>
        <end position="355"/>
    </location>
</feature>
<feature type="domain" description="Glycosyltransferase subfamily 4-like N-terminal" evidence="2">
    <location>
        <begin position="24"/>
        <end position="180"/>
    </location>
</feature>
<dbReference type="InterPro" id="IPR028098">
    <property type="entry name" value="Glyco_trans_4-like_N"/>
</dbReference>
<dbReference type="Gene3D" id="3.40.50.2000">
    <property type="entry name" value="Glycogen Phosphorylase B"/>
    <property type="match status" value="2"/>
</dbReference>
<protein>
    <submittedName>
        <fullName evidence="3">Glycosyltransferase</fullName>
    </submittedName>
</protein>
<keyword evidence="3" id="KW-0808">Transferase</keyword>
<dbReference type="CDD" id="cd03801">
    <property type="entry name" value="GT4_PimA-like"/>
    <property type="match status" value="1"/>
</dbReference>
<evidence type="ECO:0000313" key="4">
    <source>
        <dbReference type="Proteomes" id="UP000471501"/>
    </source>
</evidence>
<dbReference type="PANTHER" id="PTHR12526:SF627">
    <property type="entry name" value="D-RHAMNOSYLTRANSFERASE WBPZ"/>
    <property type="match status" value="1"/>
</dbReference>
<dbReference type="EMBL" id="WSTB01000005">
    <property type="protein sequence ID" value="MWB94789.1"/>
    <property type="molecule type" value="Genomic_DNA"/>
</dbReference>
<accession>A0A6I4NT01</accession>